<proteinExistence type="predicted"/>
<dbReference type="Proteomes" id="UP000314294">
    <property type="component" value="Unassembled WGS sequence"/>
</dbReference>
<sequence>MILPTQSTCDSGRRRHVILSPAIRDENQNMGHILPHAQRLLEQFLQNVSLNSVAPTMGLHSRSTEVLVYDATLKLDT</sequence>
<keyword evidence="2" id="KW-1185">Reference proteome</keyword>
<comment type="caution">
    <text evidence="1">The sequence shown here is derived from an EMBL/GenBank/DDBJ whole genome shotgun (WGS) entry which is preliminary data.</text>
</comment>
<organism evidence="1 2">
    <name type="scientific">Liparis tanakae</name>
    <name type="common">Tanaka's snailfish</name>
    <dbReference type="NCBI Taxonomy" id="230148"/>
    <lineage>
        <taxon>Eukaryota</taxon>
        <taxon>Metazoa</taxon>
        <taxon>Chordata</taxon>
        <taxon>Craniata</taxon>
        <taxon>Vertebrata</taxon>
        <taxon>Euteleostomi</taxon>
        <taxon>Actinopterygii</taxon>
        <taxon>Neopterygii</taxon>
        <taxon>Teleostei</taxon>
        <taxon>Neoteleostei</taxon>
        <taxon>Acanthomorphata</taxon>
        <taxon>Eupercaria</taxon>
        <taxon>Perciformes</taxon>
        <taxon>Cottioidei</taxon>
        <taxon>Cottales</taxon>
        <taxon>Liparidae</taxon>
        <taxon>Liparis</taxon>
    </lineage>
</organism>
<dbReference type="AlphaFoldDB" id="A0A4Z2G866"/>
<name>A0A4Z2G866_9TELE</name>
<accession>A0A4Z2G866</accession>
<protein>
    <submittedName>
        <fullName evidence="1">Uncharacterized protein</fullName>
    </submittedName>
</protein>
<reference evidence="1 2" key="1">
    <citation type="submission" date="2019-03" db="EMBL/GenBank/DDBJ databases">
        <title>First draft genome of Liparis tanakae, snailfish: a comprehensive survey of snailfish specific genes.</title>
        <authorList>
            <person name="Kim W."/>
            <person name="Song I."/>
            <person name="Jeong J.-H."/>
            <person name="Kim D."/>
            <person name="Kim S."/>
            <person name="Ryu S."/>
            <person name="Song J.Y."/>
            <person name="Lee S.K."/>
        </authorList>
    </citation>
    <scope>NUCLEOTIDE SEQUENCE [LARGE SCALE GENOMIC DNA]</scope>
    <source>
        <tissue evidence="1">Muscle</tissue>
    </source>
</reference>
<gene>
    <name evidence="1" type="ORF">EYF80_040450</name>
</gene>
<evidence type="ECO:0000313" key="1">
    <source>
        <dbReference type="EMBL" id="TNN49340.1"/>
    </source>
</evidence>
<dbReference type="EMBL" id="SRLO01000660">
    <property type="protein sequence ID" value="TNN49340.1"/>
    <property type="molecule type" value="Genomic_DNA"/>
</dbReference>
<evidence type="ECO:0000313" key="2">
    <source>
        <dbReference type="Proteomes" id="UP000314294"/>
    </source>
</evidence>